<accession>X7EDD7</accession>
<evidence type="ECO:0000313" key="3">
    <source>
        <dbReference type="EMBL" id="ETX14104.1"/>
    </source>
</evidence>
<dbReference type="Gene3D" id="2.30.330.10">
    <property type="entry name" value="SpoA-like"/>
    <property type="match status" value="1"/>
</dbReference>
<gene>
    <name evidence="3" type="ORF">OCH239_05535</name>
</gene>
<dbReference type="OrthoDB" id="7824563at2"/>
<reference evidence="3 4" key="1">
    <citation type="submission" date="2014-01" db="EMBL/GenBank/DDBJ databases">
        <title>Roseivivax halodurans JCM 10272 Genome Sequencing.</title>
        <authorList>
            <person name="Lai Q."/>
            <person name="Li G."/>
            <person name="Shao Z."/>
        </authorList>
    </citation>
    <scope>NUCLEOTIDE SEQUENCE [LARGE SCALE GENOMIC DNA]</scope>
    <source>
        <strain evidence="3 4">JCM 10272</strain>
    </source>
</reference>
<organism evidence="3 4">
    <name type="scientific">Roseivivax halodurans JCM 10272</name>
    <dbReference type="NCBI Taxonomy" id="1449350"/>
    <lineage>
        <taxon>Bacteria</taxon>
        <taxon>Pseudomonadati</taxon>
        <taxon>Pseudomonadota</taxon>
        <taxon>Alphaproteobacteria</taxon>
        <taxon>Rhodobacterales</taxon>
        <taxon>Roseobacteraceae</taxon>
        <taxon>Roseivivax</taxon>
    </lineage>
</organism>
<proteinExistence type="predicted"/>
<evidence type="ECO:0000256" key="1">
    <source>
        <dbReference type="SAM" id="MobiDB-lite"/>
    </source>
</evidence>
<dbReference type="SUPFAM" id="SSF101801">
    <property type="entry name" value="Surface presentation of antigens (SPOA)"/>
    <property type="match status" value="1"/>
</dbReference>
<comment type="caution">
    <text evidence="3">The sequence shown here is derived from an EMBL/GenBank/DDBJ whole genome shotgun (WGS) entry which is preliminary data.</text>
</comment>
<dbReference type="EMBL" id="JALZ01000014">
    <property type="protein sequence ID" value="ETX14104.1"/>
    <property type="molecule type" value="Genomic_DNA"/>
</dbReference>
<protein>
    <recommendedName>
        <fullName evidence="2">Flagellar motor switch protein FliN-like C-terminal domain-containing protein</fullName>
    </recommendedName>
</protein>
<dbReference type="InterPro" id="IPR001543">
    <property type="entry name" value="FliN-like_C"/>
</dbReference>
<evidence type="ECO:0000259" key="2">
    <source>
        <dbReference type="Pfam" id="PF01052"/>
    </source>
</evidence>
<sequence length="381" mass="40509">MSEAAAEKVLSRKAQAARRAIEARGMSAEKALRRAYARTAEEAWNLALIARNAQIQMVDQYRAVAVFEAGDMILLLDGPGEAIGFAVLDRATVTALVEVQTLGIVTDMELDDRRLTPTDAAVAAPLIEGALVRLCAYLGNDPLGTGLAAYRYGAMIESPRIAANLLSASRYRLFEAELDMGGGLRQGRVSLALPDEAAEPERIPEETVAPRHEELMMSLPAEIDAVLCRMRLPVSVAEALTVGALLPLPADVLDQAELVARGGYRVTRGRLGQLNGQRAIRISQSTGASRQGEARGRPEIDVSPPKTAPEEAAEGPMEFGIPALTGGSGMKLGDDEYELPDLPPLDFEAALGGDIGEGGDFPDFATAMGDLPDLSAFESEE</sequence>
<dbReference type="InterPro" id="IPR036429">
    <property type="entry name" value="SpoA-like_sf"/>
</dbReference>
<dbReference type="Proteomes" id="UP000022447">
    <property type="component" value="Unassembled WGS sequence"/>
</dbReference>
<evidence type="ECO:0000313" key="4">
    <source>
        <dbReference type="Proteomes" id="UP000022447"/>
    </source>
</evidence>
<name>X7EDD7_9RHOB</name>
<dbReference type="RefSeq" id="WP_051489469.1">
    <property type="nucleotide sequence ID" value="NZ_JALZ01000014.1"/>
</dbReference>
<feature type="domain" description="Flagellar motor switch protein FliN-like C-terminal" evidence="2">
    <location>
        <begin position="215"/>
        <end position="284"/>
    </location>
</feature>
<dbReference type="STRING" id="1449350.OCH239_05535"/>
<feature type="region of interest" description="Disordered" evidence="1">
    <location>
        <begin position="283"/>
        <end position="313"/>
    </location>
</feature>
<keyword evidence="4" id="KW-1185">Reference proteome</keyword>
<dbReference type="eggNOG" id="COG1868">
    <property type="taxonomic scope" value="Bacteria"/>
</dbReference>
<dbReference type="Pfam" id="PF01052">
    <property type="entry name" value="FliMN_C"/>
    <property type="match status" value="1"/>
</dbReference>
<dbReference type="AlphaFoldDB" id="X7EDD7"/>